<dbReference type="PROSITE" id="PS50109">
    <property type="entry name" value="HIS_KIN"/>
    <property type="match status" value="1"/>
</dbReference>
<dbReference type="SMART" id="SM00387">
    <property type="entry name" value="HATPase_c"/>
    <property type="match status" value="1"/>
</dbReference>
<accession>M2Z5B8</accession>
<feature type="domain" description="PAC" evidence="13">
    <location>
        <begin position="161"/>
        <end position="213"/>
    </location>
</feature>
<dbReference type="GO" id="GO:0005886">
    <property type="term" value="C:plasma membrane"/>
    <property type="evidence" value="ECO:0007669"/>
    <property type="project" value="UniProtKB-SubCell"/>
</dbReference>
<evidence type="ECO:0000256" key="7">
    <source>
        <dbReference type="ARBA" id="ARBA00022741"/>
    </source>
</evidence>
<dbReference type="PATRIC" id="fig|1244869.3.peg.2651"/>
<dbReference type="PRINTS" id="PR00344">
    <property type="entry name" value="BCTRLSENSOR"/>
</dbReference>
<dbReference type="InterPro" id="IPR036097">
    <property type="entry name" value="HisK_dim/P_sf"/>
</dbReference>
<comment type="catalytic activity">
    <reaction evidence="1">
        <text>ATP + protein L-histidine = ADP + protein N-phospho-L-histidine.</text>
        <dbReference type="EC" id="2.7.13.3"/>
    </reaction>
</comment>
<dbReference type="CDD" id="cd00130">
    <property type="entry name" value="PAS"/>
    <property type="match status" value="1"/>
</dbReference>
<dbReference type="Proteomes" id="UP000011744">
    <property type="component" value="Unassembled WGS sequence"/>
</dbReference>
<dbReference type="SUPFAM" id="SSF47384">
    <property type="entry name" value="Homodimeric domain of signal transducing histidine kinase"/>
    <property type="match status" value="1"/>
</dbReference>
<evidence type="ECO:0000256" key="11">
    <source>
        <dbReference type="ARBA" id="ARBA00023136"/>
    </source>
</evidence>
<evidence type="ECO:0000256" key="8">
    <source>
        <dbReference type="ARBA" id="ARBA00022777"/>
    </source>
</evidence>
<evidence type="ECO:0000256" key="3">
    <source>
        <dbReference type="ARBA" id="ARBA00012438"/>
    </source>
</evidence>
<dbReference type="GO" id="GO:0005524">
    <property type="term" value="F:ATP binding"/>
    <property type="evidence" value="ECO:0007669"/>
    <property type="project" value="UniProtKB-KW"/>
</dbReference>
<keyword evidence="8 14" id="KW-0418">Kinase</keyword>
<dbReference type="STRING" id="1244869.H261_13139"/>
<keyword evidence="7" id="KW-0547">Nucleotide-binding</keyword>
<evidence type="ECO:0000256" key="6">
    <source>
        <dbReference type="ARBA" id="ARBA00022679"/>
    </source>
</evidence>
<dbReference type="InterPro" id="IPR003594">
    <property type="entry name" value="HATPase_dom"/>
</dbReference>
<evidence type="ECO:0000313" key="15">
    <source>
        <dbReference type="Proteomes" id="UP000011744"/>
    </source>
</evidence>
<dbReference type="AlphaFoldDB" id="M2Z5B8"/>
<evidence type="ECO:0000259" key="12">
    <source>
        <dbReference type="PROSITE" id="PS50109"/>
    </source>
</evidence>
<keyword evidence="10" id="KW-0902">Two-component regulatory system</keyword>
<dbReference type="InterPro" id="IPR003661">
    <property type="entry name" value="HisK_dim/P_dom"/>
</dbReference>
<dbReference type="InterPro" id="IPR004358">
    <property type="entry name" value="Sig_transdc_His_kin-like_C"/>
</dbReference>
<comment type="subcellular location">
    <subcellularLocation>
        <location evidence="2">Cell membrane</location>
    </subcellularLocation>
</comment>
<dbReference type="InterPro" id="IPR035965">
    <property type="entry name" value="PAS-like_dom_sf"/>
</dbReference>
<evidence type="ECO:0000259" key="13">
    <source>
        <dbReference type="PROSITE" id="PS50113"/>
    </source>
</evidence>
<reference evidence="14 15" key="1">
    <citation type="journal article" date="2014" name="Genome Announc.">
        <title>Draft Genome Sequence of Magnetospirillum sp. Strain SO-1, a Freshwater Magnetotactic Bacterium Isolated from the Ol'khovka River, Russia.</title>
        <authorList>
            <person name="Grouzdev D.S."/>
            <person name="Dziuba M.V."/>
            <person name="Sukhacheva M.S."/>
            <person name="Mardanov A.V."/>
            <person name="Beletskiy A.V."/>
            <person name="Kuznetsov B.B."/>
            <person name="Skryabin K.G."/>
        </authorList>
    </citation>
    <scope>NUCLEOTIDE SEQUENCE [LARGE SCALE GENOMIC DNA]</scope>
    <source>
        <strain evidence="14 15">SO-1</strain>
    </source>
</reference>
<keyword evidence="9" id="KW-0067">ATP-binding</keyword>
<dbReference type="Gene3D" id="3.30.565.10">
    <property type="entry name" value="Histidine kinase-like ATPase, C-terminal domain"/>
    <property type="match status" value="1"/>
</dbReference>
<dbReference type="CDD" id="cd16922">
    <property type="entry name" value="HATPase_EvgS-ArcB-TorS-like"/>
    <property type="match status" value="1"/>
</dbReference>
<dbReference type="InterPro" id="IPR000700">
    <property type="entry name" value="PAS-assoc_C"/>
</dbReference>
<dbReference type="FunFam" id="3.30.565.10:FF:000023">
    <property type="entry name" value="PAS domain-containing sensor histidine kinase"/>
    <property type="match status" value="1"/>
</dbReference>
<keyword evidence="15" id="KW-1185">Reference proteome</keyword>
<dbReference type="SMART" id="SM00388">
    <property type="entry name" value="HisKA"/>
    <property type="match status" value="1"/>
</dbReference>
<proteinExistence type="predicted"/>
<organism evidence="14 15">
    <name type="scientific">Paramagnetospirillum caucaseum</name>
    <dbReference type="NCBI Taxonomy" id="1244869"/>
    <lineage>
        <taxon>Bacteria</taxon>
        <taxon>Pseudomonadati</taxon>
        <taxon>Pseudomonadota</taxon>
        <taxon>Alphaproteobacteria</taxon>
        <taxon>Rhodospirillales</taxon>
        <taxon>Magnetospirillaceae</taxon>
        <taxon>Paramagnetospirillum</taxon>
    </lineage>
</organism>
<evidence type="ECO:0000313" key="14">
    <source>
        <dbReference type="EMBL" id="EME69510.1"/>
    </source>
</evidence>
<sequence length="454" mass="48988">MTHAAHYTFANSPRALAVLGPDGNLAHVGDTLCRALGMAEARLAGTRPGWVDGPDCTQTPLPGGQVLVELAPEAEARLRDSLRVNVEMRAIIENTFEFIGLLSPDGRLLDANRTALAFIGLDSIAPVLGAHFAETPWWEHSPDERAMLRDAIGRAAAGEFVRFETTHVDSSGGIAYVDFSLKPVPDHDGNILFLVPEGRDITQRKRSEAALVSAKQEAEAANRAKSQFLATVSHELRTPLNAVIGFSEAALSGAVGVMDLDRYLEYLDLIHSAGLHLRALIEDILDVSRIEAGRTELDEEEVDLADLIRTVIRLLEHKAAVNAIELPVEIDPALPRMRLDARRMRQILLNLAGNALKFTPALGRVTISAHLRPEGVEMAVTDTGIGIAPEHHAKVWQAFYQADSSLSRRHQGSGLGLAIVRHFVEAHGGTVSLDSIPGQGTRVAVLLPGSCIVA</sequence>
<dbReference type="PANTHER" id="PTHR43047:SF63">
    <property type="entry name" value="HISTIDINE KINASE"/>
    <property type="match status" value="1"/>
</dbReference>
<dbReference type="InterPro" id="IPR013656">
    <property type="entry name" value="PAS_4"/>
</dbReference>
<evidence type="ECO:0000256" key="10">
    <source>
        <dbReference type="ARBA" id="ARBA00023012"/>
    </source>
</evidence>
<keyword evidence="4" id="KW-1003">Cell membrane</keyword>
<gene>
    <name evidence="14" type="ORF">H261_13139</name>
</gene>
<dbReference type="GO" id="GO:0000155">
    <property type="term" value="F:phosphorelay sensor kinase activity"/>
    <property type="evidence" value="ECO:0007669"/>
    <property type="project" value="InterPro"/>
</dbReference>
<dbReference type="Pfam" id="PF02518">
    <property type="entry name" value="HATPase_c"/>
    <property type="match status" value="1"/>
</dbReference>
<dbReference type="eggNOG" id="COG2205">
    <property type="taxonomic scope" value="Bacteria"/>
</dbReference>
<keyword evidence="11" id="KW-0472">Membrane</keyword>
<dbReference type="InterPro" id="IPR000014">
    <property type="entry name" value="PAS"/>
</dbReference>
<dbReference type="CDD" id="cd00082">
    <property type="entry name" value="HisKA"/>
    <property type="match status" value="1"/>
</dbReference>
<dbReference type="PANTHER" id="PTHR43047">
    <property type="entry name" value="TWO-COMPONENT HISTIDINE PROTEIN KINASE"/>
    <property type="match status" value="1"/>
</dbReference>
<evidence type="ECO:0000256" key="9">
    <source>
        <dbReference type="ARBA" id="ARBA00022840"/>
    </source>
</evidence>
<dbReference type="Gene3D" id="1.10.287.130">
    <property type="match status" value="1"/>
</dbReference>
<evidence type="ECO:0000256" key="4">
    <source>
        <dbReference type="ARBA" id="ARBA00022475"/>
    </source>
</evidence>
<keyword evidence="6" id="KW-0808">Transferase</keyword>
<dbReference type="NCBIfam" id="TIGR00229">
    <property type="entry name" value="sensory_box"/>
    <property type="match status" value="1"/>
</dbReference>
<dbReference type="InterPro" id="IPR005467">
    <property type="entry name" value="His_kinase_dom"/>
</dbReference>
<dbReference type="Pfam" id="PF08448">
    <property type="entry name" value="PAS_4"/>
    <property type="match status" value="1"/>
</dbReference>
<evidence type="ECO:0000256" key="5">
    <source>
        <dbReference type="ARBA" id="ARBA00022553"/>
    </source>
</evidence>
<dbReference type="InterPro" id="IPR036890">
    <property type="entry name" value="HATPase_C_sf"/>
</dbReference>
<dbReference type="PROSITE" id="PS50113">
    <property type="entry name" value="PAC"/>
    <property type="match status" value="1"/>
</dbReference>
<evidence type="ECO:0000256" key="1">
    <source>
        <dbReference type="ARBA" id="ARBA00000085"/>
    </source>
</evidence>
<dbReference type="Pfam" id="PF00512">
    <property type="entry name" value="HisKA"/>
    <property type="match status" value="1"/>
</dbReference>
<dbReference type="EC" id="2.7.13.3" evidence="3"/>
<name>M2Z5B8_9PROT</name>
<keyword evidence="5" id="KW-0597">Phosphoprotein</keyword>
<dbReference type="SUPFAM" id="SSF55785">
    <property type="entry name" value="PYP-like sensor domain (PAS domain)"/>
    <property type="match status" value="1"/>
</dbReference>
<dbReference type="OrthoDB" id="8477705at2"/>
<dbReference type="GO" id="GO:0009927">
    <property type="term" value="F:histidine phosphotransfer kinase activity"/>
    <property type="evidence" value="ECO:0007669"/>
    <property type="project" value="TreeGrafter"/>
</dbReference>
<evidence type="ECO:0000256" key="2">
    <source>
        <dbReference type="ARBA" id="ARBA00004236"/>
    </source>
</evidence>
<feature type="domain" description="Histidine kinase" evidence="12">
    <location>
        <begin position="231"/>
        <end position="451"/>
    </location>
</feature>
<dbReference type="EMBL" id="AONQ01000033">
    <property type="protein sequence ID" value="EME69510.1"/>
    <property type="molecule type" value="Genomic_DNA"/>
</dbReference>
<protein>
    <recommendedName>
        <fullName evidence="3">histidine kinase</fullName>
        <ecNumber evidence="3">2.7.13.3</ecNumber>
    </recommendedName>
</protein>
<dbReference type="SUPFAM" id="SSF55874">
    <property type="entry name" value="ATPase domain of HSP90 chaperone/DNA topoisomerase II/histidine kinase"/>
    <property type="match status" value="1"/>
</dbReference>
<dbReference type="Gene3D" id="3.30.450.20">
    <property type="entry name" value="PAS domain"/>
    <property type="match status" value="1"/>
</dbReference>
<dbReference type="RefSeq" id="WP_008618183.1">
    <property type="nucleotide sequence ID" value="NZ_AONQ01000033.1"/>
</dbReference>
<comment type="caution">
    <text evidence="14">The sequence shown here is derived from an EMBL/GenBank/DDBJ whole genome shotgun (WGS) entry which is preliminary data.</text>
</comment>